<proteinExistence type="predicted"/>
<dbReference type="PROSITE" id="PS50404">
    <property type="entry name" value="GST_NTER"/>
    <property type="match status" value="1"/>
</dbReference>
<dbReference type="InterPro" id="IPR054416">
    <property type="entry name" value="GST_UstS-like_C"/>
</dbReference>
<dbReference type="AlphaFoldDB" id="A0A8H7XST6"/>
<dbReference type="Gene3D" id="3.40.30.10">
    <property type="entry name" value="Glutaredoxin"/>
    <property type="match status" value="1"/>
</dbReference>
<dbReference type="OrthoDB" id="4951845at2759"/>
<dbReference type="CDD" id="cd03038">
    <property type="entry name" value="GST_N_etherase_LigE"/>
    <property type="match status" value="1"/>
</dbReference>
<sequence length="243" mass="27395">MTIVLYDVPSTFPGRAWNFNAWKTRLSLNFKRIPYTTQWVEFPDIEPLYKKLGIPPSKNKADGTPFYTIPAIHDPSTGAYITDSILIAEYLDKTYPDSPRIIPDGTLGVQSAFNDGVFYNLKTLIPVVFPVFITKLSPRSADYMLATLGRGLLDGPGSDAFEQWNTLLFGLQQVDGWFLRNGGKGLYLLGNVPSWADIVVASLFLCLRLTFGENSTQWKQLMAINDGRWKGRIDVYRAWENSP</sequence>
<organism evidence="2">
    <name type="scientific">Psilocybe cubensis</name>
    <name type="common">Psychedelic mushroom</name>
    <name type="synonym">Stropharia cubensis</name>
    <dbReference type="NCBI Taxonomy" id="181762"/>
    <lineage>
        <taxon>Eukaryota</taxon>
        <taxon>Fungi</taxon>
        <taxon>Dikarya</taxon>
        <taxon>Basidiomycota</taxon>
        <taxon>Agaricomycotina</taxon>
        <taxon>Agaricomycetes</taxon>
        <taxon>Agaricomycetidae</taxon>
        <taxon>Agaricales</taxon>
        <taxon>Agaricineae</taxon>
        <taxon>Strophariaceae</taxon>
        <taxon>Psilocybe</taxon>
    </lineage>
</organism>
<name>A0A8H7XST6_PSICU</name>
<gene>
    <name evidence="2" type="ORF">JR316_009724</name>
</gene>
<comment type="caution">
    <text evidence="2">The sequence shown here is derived from an EMBL/GenBank/DDBJ whole genome shotgun (WGS) entry which is preliminary data.</text>
</comment>
<dbReference type="Gene3D" id="1.20.1050.10">
    <property type="match status" value="1"/>
</dbReference>
<evidence type="ECO:0000313" key="2">
    <source>
        <dbReference type="EMBL" id="KAG5165030.1"/>
    </source>
</evidence>
<reference evidence="2" key="1">
    <citation type="submission" date="2021-02" db="EMBL/GenBank/DDBJ databases">
        <title>Psilocybe cubensis genome.</title>
        <authorList>
            <person name="Mckernan K.J."/>
            <person name="Crawford S."/>
            <person name="Trippe A."/>
            <person name="Kane L.T."/>
            <person name="Mclaughlin S."/>
        </authorList>
    </citation>
    <scope>NUCLEOTIDE SEQUENCE [LARGE SCALE GENOMIC DNA]</scope>
    <source>
        <strain evidence="2">MGC-MH-2018</strain>
    </source>
</reference>
<dbReference type="InterPro" id="IPR004045">
    <property type="entry name" value="Glutathione_S-Trfase_N"/>
</dbReference>
<feature type="domain" description="GST N-terminal" evidence="1">
    <location>
        <begin position="8"/>
        <end position="99"/>
    </location>
</feature>
<protein>
    <recommendedName>
        <fullName evidence="1">GST N-terminal domain-containing protein</fullName>
    </recommendedName>
</protein>
<dbReference type="InterPro" id="IPR036249">
    <property type="entry name" value="Thioredoxin-like_sf"/>
</dbReference>
<dbReference type="SUPFAM" id="SSF52833">
    <property type="entry name" value="Thioredoxin-like"/>
    <property type="match status" value="1"/>
</dbReference>
<accession>A0A8H7XST6</accession>
<dbReference type="EMBL" id="JAFIQS010000010">
    <property type="protein sequence ID" value="KAG5165030.1"/>
    <property type="molecule type" value="Genomic_DNA"/>
</dbReference>
<evidence type="ECO:0000259" key="1">
    <source>
        <dbReference type="PROSITE" id="PS50404"/>
    </source>
</evidence>
<dbReference type="Pfam" id="PF22041">
    <property type="entry name" value="GST_C_7"/>
    <property type="match status" value="1"/>
</dbReference>
<dbReference type="Pfam" id="PF13409">
    <property type="entry name" value="GST_N_2"/>
    <property type="match status" value="1"/>
</dbReference>